<comment type="caution">
    <text evidence="1">The sequence shown here is derived from an EMBL/GenBank/DDBJ whole genome shotgun (WGS) entry which is preliminary data.</text>
</comment>
<reference evidence="2" key="1">
    <citation type="journal article" date="2024" name="Proc. Natl. Acad. Sci. U.S.A.">
        <title>Extraordinary preservation of gene collinearity over three hundred million years revealed in homosporous lycophytes.</title>
        <authorList>
            <person name="Li C."/>
            <person name="Wickell D."/>
            <person name="Kuo L.Y."/>
            <person name="Chen X."/>
            <person name="Nie B."/>
            <person name="Liao X."/>
            <person name="Peng D."/>
            <person name="Ji J."/>
            <person name="Jenkins J."/>
            <person name="Williams M."/>
            <person name="Shu S."/>
            <person name="Plott C."/>
            <person name="Barry K."/>
            <person name="Rajasekar S."/>
            <person name="Grimwood J."/>
            <person name="Han X."/>
            <person name="Sun S."/>
            <person name="Hou Z."/>
            <person name="He W."/>
            <person name="Dai G."/>
            <person name="Sun C."/>
            <person name="Schmutz J."/>
            <person name="Leebens-Mack J.H."/>
            <person name="Li F.W."/>
            <person name="Wang L."/>
        </authorList>
    </citation>
    <scope>NUCLEOTIDE SEQUENCE [LARGE SCALE GENOMIC DNA]</scope>
    <source>
        <strain evidence="2">cv. PW_Plant_1</strain>
    </source>
</reference>
<protein>
    <submittedName>
        <fullName evidence="1">Uncharacterized protein</fullName>
    </submittedName>
</protein>
<sequence length="118" mass="13502">MSYVSSRSVHSFYSSFYARVSEVWLLRELQVSALILCCSFCKFLECLKCDCCMSSKTMHSKLEFLQVFGVSMLGSKFKCFILEFLSQQCCLVLKKGFNLRGISAQYVENRHVSNSSTL</sequence>
<proteinExistence type="predicted"/>
<dbReference type="Proteomes" id="UP001162992">
    <property type="component" value="Chromosome 20"/>
</dbReference>
<name>A0ACC2APH7_DIPCM</name>
<keyword evidence="2" id="KW-1185">Reference proteome</keyword>
<accession>A0ACC2APH7</accession>
<evidence type="ECO:0000313" key="2">
    <source>
        <dbReference type="Proteomes" id="UP001162992"/>
    </source>
</evidence>
<evidence type="ECO:0000313" key="1">
    <source>
        <dbReference type="EMBL" id="KAJ7518859.1"/>
    </source>
</evidence>
<organism evidence="1 2">
    <name type="scientific">Diphasiastrum complanatum</name>
    <name type="common">Issler's clubmoss</name>
    <name type="synonym">Lycopodium complanatum</name>
    <dbReference type="NCBI Taxonomy" id="34168"/>
    <lineage>
        <taxon>Eukaryota</taxon>
        <taxon>Viridiplantae</taxon>
        <taxon>Streptophyta</taxon>
        <taxon>Embryophyta</taxon>
        <taxon>Tracheophyta</taxon>
        <taxon>Lycopodiopsida</taxon>
        <taxon>Lycopodiales</taxon>
        <taxon>Lycopodiaceae</taxon>
        <taxon>Lycopodioideae</taxon>
        <taxon>Diphasiastrum</taxon>
    </lineage>
</organism>
<dbReference type="EMBL" id="CM055111">
    <property type="protein sequence ID" value="KAJ7518859.1"/>
    <property type="molecule type" value="Genomic_DNA"/>
</dbReference>
<gene>
    <name evidence="1" type="ORF">O6H91_20G011700</name>
</gene>